<dbReference type="EMBL" id="FOIJ01000015">
    <property type="protein sequence ID" value="SEU30549.1"/>
    <property type="molecule type" value="Genomic_DNA"/>
</dbReference>
<evidence type="ECO:0000259" key="2">
    <source>
        <dbReference type="Pfam" id="PF00144"/>
    </source>
</evidence>
<evidence type="ECO:0000313" key="4">
    <source>
        <dbReference type="Proteomes" id="UP000199181"/>
    </source>
</evidence>
<protein>
    <submittedName>
        <fullName evidence="3">CubicO group peptidase, beta-lactamase class C family</fullName>
    </submittedName>
</protein>
<feature type="domain" description="Beta-lactamase-related" evidence="2">
    <location>
        <begin position="77"/>
        <end position="344"/>
    </location>
</feature>
<dbReference type="Pfam" id="PF00144">
    <property type="entry name" value="Beta-lactamase"/>
    <property type="match status" value="1"/>
</dbReference>
<gene>
    <name evidence="3" type="ORF">SAMN05443639_115112</name>
</gene>
<dbReference type="RefSeq" id="WP_245767769.1">
    <property type="nucleotide sequence ID" value="NZ_FOIJ01000015.1"/>
</dbReference>
<dbReference type="PANTHER" id="PTHR43283">
    <property type="entry name" value="BETA-LACTAMASE-RELATED"/>
    <property type="match status" value="1"/>
</dbReference>
<dbReference type="AlphaFoldDB" id="A0A1I0KXY0"/>
<name>A0A1I0KXY0_9BACT</name>
<dbReference type="PROSITE" id="PS51257">
    <property type="entry name" value="PROKAR_LIPOPROTEIN"/>
    <property type="match status" value="1"/>
</dbReference>
<proteinExistence type="predicted"/>
<dbReference type="Proteomes" id="UP000199181">
    <property type="component" value="Unassembled WGS sequence"/>
</dbReference>
<dbReference type="Gene3D" id="3.40.710.10">
    <property type="entry name" value="DD-peptidase/beta-lactamase superfamily"/>
    <property type="match status" value="1"/>
</dbReference>
<keyword evidence="1" id="KW-0732">Signal</keyword>
<feature type="signal peptide" evidence="1">
    <location>
        <begin position="1"/>
        <end position="20"/>
    </location>
</feature>
<dbReference type="SUPFAM" id="SSF56601">
    <property type="entry name" value="beta-lactamase/transpeptidase-like"/>
    <property type="match status" value="1"/>
</dbReference>
<keyword evidence="4" id="KW-1185">Reference proteome</keyword>
<evidence type="ECO:0000256" key="1">
    <source>
        <dbReference type="SAM" id="SignalP"/>
    </source>
</evidence>
<dbReference type="InterPro" id="IPR001466">
    <property type="entry name" value="Beta-lactam-related"/>
</dbReference>
<accession>A0A1I0KXY0</accession>
<dbReference type="InterPro" id="IPR012338">
    <property type="entry name" value="Beta-lactam/transpept-like"/>
</dbReference>
<evidence type="ECO:0000313" key="3">
    <source>
        <dbReference type="EMBL" id="SEU30549.1"/>
    </source>
</evidence>
<feature type="chain" id="PRO_5011520459" evidence="1">
    <location>
        <begin position="21"/>
        <end position="377"/>
    </location>
</feature>
<organism evidence="3 4">
    <name type="scientific">Stigmatella erecta</name>
    <dbReference type="NCBI Taxonomy" id="83460"/>
    <lineage>
        <taxon>Bacteria</taxon>
        <taxon>Pseudomonadati</taxon>
        <taxon>Myxococcota</taxon>
        <taxon>Myxococcia</taxon>
        <taxon>Myxococcales</taxon>
        <taxon>Cystobacterineae</taxon>
        <taxon>Archangiaceae</taxon>
        <taxon>Stigmatella</taxon>
    </lineage>
</organism>
<sequence length="377" mass="41048">MRLLSHLWFLPRLLAVTALAGAGASCGHLQMDGPGSPPGLRDDGWPVATLEAEGMAREPLLELERRIAAKEYPAPDALLIARNGKLVYERYWNGFHGDTPHDLRSATKSITSLLVGAALAQGLLPGTGTPVLPLLQRYAPFRNADARKERITVRDLLEMRGGWACDDWNPDSPGQEERMYDSGDWVKFVLDLPMAEAPGQSTVYCTGGVVVLGALTEDAAGVPFPEFSRRALFEPLGIRRFEWQAADGGRTDTGGHLRLRPRDFAKLGQLLLNGGQWEGRQLLPAAWLQESTTSARTLGDSRYGYLWWLNTFTVGGTPVEALFARGNGGQYLFVFPSLGLTAVFTGSFYNEAASALPIELAGRFVLVSALRPEGPTP</sequence>
<dbReference type="InterPro" id="IPR050789">
    <property type="entry name" value="Diverse_Enzym_Activities"/>
</dbReference>
<dbReference type="PANTHER" id="PTHR43283:SF7">
    <property type="entry name" value="BETA-LACTAMASE-RELATED DOMAIN-CONTAINING PROTEIN"/>
    <property type="match status" value="1"/>
</dbReference>
<reference evidence="4" key="1">
    <citation type="submission" date="2016-10" db="EMBL/GenBank/DDBJ databases">
        <authorList>
            <person name="Varghese N."/>
            <person name="Submissions S."/>
        </authorList>
    </citation>
    <scope>NUCLEOTIDE SEQUENCE [LARGE SCALE GENOMIC DNA]</scope>
    <source>
        <strain evidence="4">DSM 16858</strain>
    </source>
</reference>